<keyword evidence="3" id="KW-0159">Chromosome partition</keyword>
<dbReference type="PANTHER" id="PTHR33375">
    <property type="entry name" value="CHROMOSOME-PARTITIONING PROTEIN PARB-RELATED"/>
    <property type="match status" value="1"/>
</dbReference>
<evidence type="ECO:0000256" key="1">
    <source>
        <dbReference type="ARBA" id="ARBA00004453"/>
    </source>
</evidence>
<dbReference type="AlphaFoldDB" id="A0A9D1LT65"/>
<dbReference type="FunFam" id="3.90.1530.30:FF:000001">
    <property type="entry name" value="Chromosome partitioning protein ParB"/>
    <property type="match status" value="1"/>
</dbReference>
<dbReference type="Proteomes" id="UP000824123">
    <property type="component" value="Unassembled WGS sequence"/>
</dbReference>
<dbReference type="InterPro" id="IPR003115">
    <property type="entry name" value="ParB_N"/>
</dbReference>
<dbReference type="SUPFAM" id="SSF110849">
    <property type="entry name" value="ParB/Sulfiredoxin"/>
    <property type="match status" value="1"/>
</dbReference>
<evidence type="ECO:0000313" key="6">
    <source>
        <dbReference type="EMBL" id="HIU47547.1"/>
    </source>
</evidence>
<reference evidence="6" key="2">
    <citation type="journal article" date="2021" name="PeerJ">
        <title>Extensive microbial diversity within the chicken gut microbiome revealed by metagenomics and culture.</title>
        <authorList>
            <person name="Gilroy R."/>
            <person name="Ravi A."/>
            <person name="Getino M."/>
            <person name="Pursley I."/>
            <person name="Horton D.L."/>
            <person name="Alikhan N.F."/>
            <person name="Baker D."/>
            <person name="Gharbi K."/>
            <person name="Hall N."/>
            <person name="Watson M."/>
            <person name="Adriaenssens E.M."/>
            <person name="Foster-Nyarko E."/>
            <person name="Jarju S."/>
            <person name="Secka A."/>
            <person name="Antonio M."/>
            <person name="Oren A."/>
            <person name="Chaudhuri R.R."/>
            <person name="La Ragione R."/>
            <person name="Hildebrand F."/>
            <person name="Pallen M.J."/>
        </authorList>
    </citation>
    <scope>NUCLEOTIDE SEQUENCE</scope>
    <source>
        <strain evidence="6">ChiSxjej2B14-8506</strain>
    </source>
</reference>
<comment type="subcellular location">
    <subcellularLocation>
        <location evidence="1">Cytoplasm</location>
        <location evidence="1">Nucleoid</location>
    </subcellularLocation>
</comment>
<sequence>MAKSRGLGRGLDALIPRAAEPVPAEAERPREGEVVLSLSLADIDPNREQPRKRFDAEGLEQLAQSIRNVGVLQPIIVCATEGGRYRIIAGERRWRAARLAGVSTIPALVRELDAAHTREAALIENLQRDDLNPVEEARAIRQLMDDFGATQEQIAQRLGKSRPAIANAVRLLTLPEEVLALVSEDKLTAGHARALVALDDPERQIKLARLAVEHNWSVRQMEAAAQLPADGGGHAKPPRLPELTDMERMAREVFGTRAQLTGTLDKGKLTLSYYSRDDLDRIYEVLEIIRQGSQ</sequence>
<dbReference type="Gene3D" id="1.10.10.2830">
    <property type="match status" value="1"/>
</dbReference>
<comment type="similarity">
    <text evidence="2">Belongs to the ParB family.</text>
</comment>
<proteinExistence type="inferred from homology"/>
<dbReference type="Gene3D" id="3.90.1530.30">
    <property type="match status" value="1"/>
</dbReference>
<comment type="caution">
    <text evidence="6">The sequence shown here is derived from an EMBL/GenBank/DDBJ whole genome shotgun (WGS) entry which is preliminary data.</text>
</comment>
<dbReference type="InterPro" id="IPR050336">
    <property type="entry name" value="Chromosome_partition/occlusion"/>
</dbReference>
<dbReference type="CDD" id="cd16393">
    <property type="entry name" value="SPO0J_N"/>
    <property type="match status" value="1"/>
</dbReference>
<dbReference type="EMBL" id="DVNK01000059">
    <property type="protein sequence ID" value="HIU47547.1"/>
    <property type="molecule type" value="Genomic_DNA"/>
</dbReference>
<dbReference type="FunFam" id="1.10.10.2830:FF:000001">
    <property type="entry name" value="Chromosome partitioning protein ParB"/>
    <property type="match status" value="1"/>
</dbReference>
<dbReference type="SUPFAM" id="SSF109709">
    <property type="entry name" value="KorB DNA-binding domain-like"/>
    <property type="match status" value="1"/>
</dbReference>
<evidence type="ECO:0000313" key="7">
    <source>
        <dbReference type="Proteomes" id="UP000824123"/>
    </source>
</evidence>
<dbReference type="InterPro" id="IPR041468">
    <property type="entry name" value="HTH_ParB/Spo0J"/>
</dbReference>
<name>A0A9D1LT65_9FIRM</name>
<evidence type="ECO:0000256" key="3">
    <source>
        <dbReference type="ARBA" id="ARBA00022829"/>
    </source>
</evidence>
<accession>A0A9D1LT65</accession>
<dbReference type="Pfam" id="PF02195">
    <property type="entry name" value="ParB_N"/>
    <property type="match status" value="1"/>
</dbReference>
<evidence type="ECO:0000259" key="5">
    <source>
        <dbReference type="SMART" id="SM00470"/>
    </source>
</evidence>
<keyword evidence="4" id="KW-0238">DNA-binding</keyword>
<dbReference type="NCBIfam" id="TIGR00180">
    <property type="entry name" value="parB_part"/>
    <property type="match status" value="1"/>
</dbReference>
<dbReference type="InterPro" id="IPR036086">
    <property type="entry name" value="ParB/Sulfiredoxin_sf"/>
</dbReference>
<dbReference type="InterPro" id="IPR004437">
    <property type="entry name" value="ParB/RepB/Spo0J"/>
</dbReference>
<dbReference type="GO" id="GO:0003677">
    <property type="term" value="F:DNA binding"/>
    <property type="evidence" value="ECO:0007669"/>
    <property type="project" value="UniProtKB-KW"/>
</dbReference>
<dbReference type="PANTHER" id="PTHR33375:SF1">
    <property type="entry name" value="CHROMOSOME-PARTITIONING PROTEIN PARB-RELATED"/>
    <property type="match status" value="1"/>
</dbReference>
<reference evidence="6" key="1">
    <citation type="submission" date="2020-10" db="EMBL/GenBank/DDBJ databases">
        <authorList>
            <person name="Gilroy R."/>
        </authorList>
    </citation>
    <scope>NUCLEOTIDE SEQUENCE</scope>
    <source>
        <strain evidence="6">ChiSxjej2B14-8506</strain>
    </source>
</reference>
<dbReference type="GO" id="GO:0045881">
    <property type="term" value="P:positive regulation of sporulation resulting in formation of a cellular spore"/>
    <property type="evidence" value="ECO:0007669"/>
    <property type="project" value="TreeGrafter"/>
</dbReference>
<dbReference type="Pfam" id="PF17762">
    <property type="entry name" value="HTH_ParB"/>
    <property type="match status" value="1"/>
</dbReference>
<gene>
    <name evidence="6" type="ORF">IAC59_09890</name>
</gene>
<dbReference type="GO" id="GO:0009295">
    <property type="term" value="C:nucleoid"/>
    <property type="evidence" value="ECO:0007669"/>
    <property type="project" value="UniProtKB-SubCell"/>
</dbReference>
<feature type="domain" description="ParB-like N-terminal" evidence="5">
    <location>
        <begin position="36"/>
        <end position="126"/>
    </location>
</feature>
<dbReference type="GO" id="GO:0005694">
    <property type="term" value="C:chromosome"/>
    <property type="evidence" value="ECO:0007669"/>
    <property type="project" value="TreeGrafter"/>
</dbReference>
<evidence type="ECO:0000256" key="4">
    <source>
        <dbReference type="ARBA" id="ARBA00023125"/>
    </source>
</evidence>
<evidence type="ECO:0000256" key="2">
    <source>
        <dbReference type="ARBA" id="ARBA00006295"/>
    </source>
</evidence>
<dbReference type="GO" id="GO:0007059">
    <property type="term" value="P:chromosome segregation"/>
    <property type="evidence" value="ECO:0007669"/>
    <property type="project" value="UniProtKB-KW"/>
</dbReference>
<dbReference type="SMART" id="SM00470">
    <property type="entry name" value="ParB"/>
    <property type="match status" value="1"/>
</dbReference>
<protein>
    <submittedName>
        <fullName evidence="6">ParB/RepB/Spo0J family partition protein</fullName>
    </submittedName>
</protein>
<organism evidence="6 7">
    <name type="scientific">Candidatus Fimadaptatus faecigallinarum</name>
    <dbReference type="NCBI Taxonomy" id="2840814"/>
    <lineage>
        <taxon>Bacteria</taxon>
        <taxon>Bacillati</taxon>
        <taxon>Bacillota</taxon>
        <taxon>Clostridia</taxon>
        <taxon>Eubacteriales</taxon>
        <taxon>Candidatus Fimadaptatus</taxon>
    </lineage>
</organism>